<dbReference type="InterPro" id="IPR010994">
    <property type="entry name" value="RuvA_2-like"/>
</dbReference>
<feature type="domain" description="S1 motif" evidence="1">
    <location>
        <begin position="648"/>
        <end position="717"/>
    </location>
</feature>
<dbReference type="PROSITE" id="PS50126">
    <property type="entry name" value="S1"/>
    <property type="match status" value="1"/>
</dbReference>
<dbReference type="InterPro" id="IPR012337">
    <property type="entry name" value="RNaseH-like_sf"/>
</dbReference>
<dbReference type="SMART" id="SM00732">
    <property type="entry name" value="YqgFc"/>
    <property type="match status" value="1"/>
</dbReference>
<proteinExistence type="predicted"/>
<sequence>MDIIATLAAELGLKPTAVQAAVELIDEGNTIPFIARYRKEATGGMDDVALRALDDRLTYLRNLEQRKEDVILLIGAQGKLTPELEAEIRAATQLQRVEDLYKPYRKKRQTRAQKAREAGLEPLANMIIMQIAPKDAQTPLDIAAAYVTPEAADAGYNTPEKALAGAQDIVAETVAEDAENVADLRSFTEGTGEIVSVAVDATEKTPYEPYYDFSEPARKIPNHRVLAIDRGEREGKLRVRVGVDTEAAVARLGSRWPRRQGPFAPVLDAAIADGYKRLMAPSLERELRAKLTVRAQTEAIKVFGKNLESLLSARPVRGARIIALDPGYRTGCKVAVLDETGKLLDHGVVYPTPPRRDVAGTKRELARLVKRYDINTIVIGNGTASRETEEVVSEFIAEQAPELRYTIVNEAGASVYSASELASREYPDLDVTTRGAMSLGRRLQDPLAELVKIPPQSIGVGQYQHDLDQAELARTLGHVVEDVVNRVGVDANTASASLLGYVSGITPTVARNIVAYREEHGAFTDRKQLKEVPKLGPKAYEQCAGFLRIAGGKNPLDATAVHPESYEVAMGVLDRAGVTAKDLAAGGIPDIDRRVGSVSALAGELGCGLMTLFDIIDELKKPGRDPRDDAPEVVFSRAALSIDDLQPGMELTGTVRNVVDFGAFVDVGVHQDGLVHISKLARRFVKHPSDVVAVGDTVKVWVEKVDRERGKISLTMVEGK</sequence>
<dbReference type="InterPro" id="IPR012340">
    <property type="entry name" value="NA-bd_OB-fold"/>
</dbReference>
<dbReference type="Pfam" id="PF00575">
    <property type="entry name" value="S1"/>
    <property type="match status" value="1"/>
</dbReference>
<dbReference type="PANTHER" id="PTHR10724">
    <property type="entry name" value="30S RIBOSOMAL PROTEIN S1"/>
    <property type="match status" value="1"/>
</dbReference>
<reference evidence="3" key="1">
    <citation type="submission" date="2017-04" db="EMBL/GenBank/DDBJ databases">
        <title>Function of individual gut microbiota members based on whole genome sequencing of pure cultures obtained from chicken caecum.</title>
        <authorList>
            <person name="Medvecky M."/>
            <person name="Cejkova D."/>
            <person name="Polansky O."/>
            <person name="Karasova D."/>
            <person name="Kubasova T."/>
            <person name="Cizek A."/>
            <person name="Rychlik I."/>
        </authorList>
    </citation>
    <scope>NUCLEOTIDE SEQUENCE [LARGE SCALE GENOMIC DNA]</scope>
    <source>
        <strain evidence="3">An5</strain>
    </source>
</reference>
<dbReference type="InterPro" id="IPR018974">
    <property type="entry name" value="Tex-like_N"/>
</dbReference>
<dbReference type="SUPFAM" id="SSF158832">
    <property type="entry name" value="Tex N-terminal region-like"/>
    <property type="match status" value="1"/>
</dbReference>
<evidence type="ECO:0000313" key="2">
    <source>
        <dbReference type="EMBL" id="OUN89310.1"/>
    </source>
</evidence>
<dbReference type="OrthoDB" id="9804714at2"/>
<dbReference type="Proteomes" id="UP000195781">
    <property type="component" value="Unassembled WGS sequence"/>
</dbReference>
<dbReference type="GO" id="GO:0006139">
    <property type="term" value="P:nucleobase-containing compound metabolic process"/>
    <property type="evidence" value="ECO:0007669"/>
    <property type="project" value="InterPro"/>
</dbReference>
<evidence type="ECO:0000313" key="3">
    <source>
        <dbReference type="Proteomes" id="UP000195781"/>
    </source>
</evidence>
<dbReference type="FunFam" id="3.30.420.140:FF:000001">
    <property type="entry name" value="RNA-binding transcriptional accessory protein"/>
    <property type="match status" value="1"/>
</dbReference>
<dbReference type="InterPro" id="IPR003029">
    <property type="entry name" value="S1_domain"/>
</dbReference>
<dbReference type="Pfam" id="PF16921">
    <property type="entry name" value="Tex_YqgF"/>
    <property type="match status" value="1"/>
</dbReference>
<dbReference type="EMBL" id="NFIE01000004">
    <property type="protein sequence ID" value="OUN89310.1"/>
    <property type="molecule type" value="Genomic_DNA"/>
</dbReference>
<dbReference type="InterPro" id="IPR044146">
    <property type="entry name" value="S1_Tex"/>
</dbReference>
<dbReference type="InterPro" id="IPR037027">
    <property type="entry name" value="YqgF/RNaseH-like_dom_sf"/>
</dbReference>
<dbReference type="PANTHER" id="PTHR10724:SF10">
    <property type="entry name" value="S1 RNA-BINDING DOMAIN-CONTAINING PROTEIN 1"/>
    <property type="match status" value="1"/>
</dbReference>
<dbReference type="InterPro" id="IPR055179">
    <property type="entry name" value="Tex-like_central_region"/>
</dbReference>
<dbReference type="FunFam" id="1.10.150.310:FF:000001">
    <property type="entry name" value="RNA-binding transcriptional accessory protein"/>
    <property type="match status" value="1"/>
</dbReference>
<dbReference type="SUPFAM" id="SSF50249">
    <property type="entry name" value="Nucleic acid-binding proteins"/>
    <property type="match status" value="1"/>
</dbReference>
<dbReference type="Pfam" id="PF09371">
    <property type="entry name" value="Tex_N"/>
    <property type="match status" value="1"/>
</dbReference>
<dbReference type="InterPro" id="IPR050437">
    <property type="entry name" value="Ribos_protein_bS1-like"/>
</dbReference>
<accession>A0A1Y3Y4S5</accession>
<dbReference type="InterPro" id="IPR006641">
    <property type="entry name" value="YqgF/RNaseH-like_dom"/>
</dbReference>
<dbReference type="AlphaFoldDB" id="A0A1Y3Y4S5"/>
<organism evidence="2 3">
    <name type="scientific">[Collinsella] massiliensis</name>
    <dbReference type="NCBI Taxonomy" id="1232426"/>
    <lineage>
        <taxon>Bacteria</taxon>
        <taxon>Bacillati</taxon>
        <taxon>Actinomycetota</taxon>
        <taxon>Coriobacteriia</taxon>
        <taxon>Coriobacteriales</taxon>
        <taxon>Coriobacteriaceae</taxon>
        <taxon>Enorma</taxon>
    </lineage>
</organism>
<evidence type="ECO:0000259" key="1">
    <source>
        <dbReference type="PROSITE" id="PS50126"/>
    </source>
</evidence>
<dbReference type="FunFam" id="2.40.50.140:FF:000051">
    <property type="entry name" value="RNA-binding transcriptional accessory protein"/>
    <property type="match status" value="1"/>
</dbReference>
<dbReference type="InterPro" id="IPR032639">
    <property type="entry name" value="Tex_YqgF"/>
</dbReference>
<dbReference type="Pfam" id="PF17674">
    <property type="entry name" value="HHH_9"/>
    <property type="match status" value="1"/>
</dbReference>
<dbReference type="Gene3D" id="3.30.420.140">
    <property type="entry name" value="YqgF/RNase H-like domain"/>
    <property type="match status" value="1"/>
</dbReference>
<dbReference type="GO" id="GO:0003729">
    <property type="term" value="F:mRNA binding"/>
    <property type="evidence" value="ECO:0007669"/>
    <property type="project" value="UniProtKB-ARBA"/>
</dbReference>
<dbReference type="GO" id="GO:0005737">
    <property type="term" value="C:cytoplasm"/>
    <property type="evidence" value="ECO:0007669"/>
    <property type="project" value="UniProtKB-ARBA"/>
</dbReference>
<dbReference type="Pfam" id="PF22706">
    <property type="entry name" value="Tex_central_region"/>
    <property type="match status" value="1"/>
</dbReference>
<dbReference type="SMART" id="SM00316">
    <property type="entry name" value="S1"/>
    <property type="match status" value="1"/>
</dbReference>
<dbReference type="Gene3D" id="1.10.10.650">
    <property type="entry name" value="RuvA domain 2-like"/>
    <property type="match status" value="1"/>
</dbReference>
<keyword evidence="3" id="KW-1185">Reference proteome</keyword>
<dbReference type="InterPro" id="IPR023323">
    <property type="entry name" value="Tex-like_dom_sf"/>
</dbReference>
<gene>
    <name evidence="2" type="ORF">B5G02_02185</name>
</gene>
<dbReference type="Gene3D" id="1.10.150.310">
    <property type="entry name" value="Tex RuvX-like domain-like"/>
    <property type="match status" value="1"/>
</dbReference>
<dbReference type="CDD" id="cd05685">
    <property type="entry name" value="S1_Tex"/>
    <property type="match status" value="1"/>
</dbReference>
<dbReference type="SUPFAM" id="SSF53098">
    <property type="entry name" value="Ribonuclease H-like"/>
    <property type="match status" value="1"/>
</dbReference>
<dbReference type="Gene3D" id="2.40.50.140">
    <property type="entry name" value="Nucleic acid-binding proteins"/>
    <property type="match status" value="1"/>
</dbReference>
<dbReference type="FunFam" id="1.10.10.650:FF:000001">
    <property type="entry name" value="S1 RNA-binding domain 1"/>
    <property type="match status" value="1"/>
</dbReference>
<protein>
    <submittedName>
        <fullName evidence="2">RNA-binding transcriptional accessory protein</fullName>
    </submittedName>
</protein>
<name>A0A1Y3Y4S5_9ACTN</name>
<dbReference type="SUPFAM" id="SSF47781">
    <property type="entry name" value="RuvA domain 2-like"/>
    <property type="match status" value="2"/>
</dbReference>
<dbReference type="InterPro" id="IPR023319">
    <property type="entry name" value="Tex-like_HTH_dom_sf"/>
</dbReference>
<dbReference type="RefSeq" id="WP_094334997.1">
    <property type="nucleotide sequence ID" value="NZ_NFIE01000004.1"/>
</dbReference>
<dbReference type="Pfam" id="PF12836">
    <property type="entry name" value="HHH_3"/>
    <property type="match status" value="1"/>
</dbReference>
<dbReference type="Gene3D" id="1.10.3500.10">
    <property type="entry name" value="Tex N-terminal region-like"/>
    <property type="match status" value="1"/>
</dbReference>
<dbReference type="GO" id="GO:0003735">
    <property type="term" value="F:structural constituent of ribosome"/>
    <property type="evidence" value="ECO:0007669"/>
    <property type="project" value="TreeGrafter"/>
</dbReference>
<dbReference type="GO" id="GO:0006412">
    <property type="term" value="P:translation"/>
    <property type="evidence" value="ECO:0007669"/>
    <property type="project" value="TreeGrafter"/>
</dbReference>
<comment type="caution">
    <text evidence="2">The sequence shown here is derived from an EMBL/GenBank/DDBJ whole genome shotgun (WGS) entry which is preliminary data.</text>
</comment>
<dbReference type="InterPro" id="IPR041692">
    <property type="entry name" value="HHH_9"/>
</dbReference>